<sequence>MVAFIHPLFLILNPFFSFSSFFLLFLFLEFYFPHFHSHFFSLVWTPEWWGLLTFAFPSEVTLEVSNNNVFLWLSYLIASRSAFNLEYPRVLSACVPCERSLFPSHLNCPGGLPYGTHPGSLHGDCHRGAILPHSHTAATRQCIAFHCNIKSDHRPPLYRFIVSSRTRSRSPDSFPLSHLFVCIYIVFRISSLTESPAQIHPLPRDYRQLYSIFVKIVN</sequence>
<reference evidence="2 3" key="1">
    <citation type="journal article" date="2018" name="Proc. Natl. Acad. Sci. U.S.A.">
        <title>Linking secondary metabolites to gene clusters through genome sequencing of six diverse Aspergillus species.</title>
        <authorList>
            <person name="Kaerboelling I."/>
            <person name="Vesth T.C."/>
            <person name="Frisvad J.C."/>
            <person name="Nybo J.L."/>
            <person name="Theobald S."/>
            <person name="Kuo A."/>
            <person name="Bowyer P."/>
            <person name="Matsuda Y."/>
            <person name="Mondo S."/>
            <person name="Lyhne E.K."/>
            <person name="Kogle M.E."/>
            <person name="Clum A."/>
            <person name="Lipzen A."/>
            <person name="Salamov A."/>
            <person name="Ngan C.Y."/>
            <person name="Daum C."/>
            <person name="Chiniquy J."/>
            <person name="Barry K."/>
            <person name="LaButti K."/>
            <person name="Haridas S."/>
            <person name="Simmons B.A."/>
            <person name="Magnuson J.K."/>
            <person name="Mortensen U.H."/>
            <person name="Larsen T.O."/>
            <person name="Grigoriev I.V."/>
            <person name="Baker S.E."/>
            <person name="Andersen M.R."/>
        </authorList>
    </citation>
    <scope>NUCLEOTIDE SEQUENCE [LARGE SCALE GENOMIC DNA]</scope>
    <source>
        <strain evidence="2 3">IBT 24754</strain>
    </source>
</reference>
<evidence type="ECO:0000313" key="2">
    <source>
        <dbReference type="EMBL" id="PTU24850.1"/>
    </source>
</evidence>
<dbReference type="RefSeq" id="XP_040756242.1">
    <property type="nucleotide sequence ID" value="XM_040899915.1"/>
</dbReference>
<accession>A0A2T5M8J3</accession>
<dbReference type="GeneID" id="63816797"/>
<keyword evidence="1" id="KW-0812">Transmembrane</keyword>
<dbReference type="Proteomes" id="UP000244073">
    <property type="component" value="Unassembled WGS sequence"/>
</dbReference>
<dbReference type="EMBL" id="MSFN02000001">
    <property type="protein sequence ID" value="PTU24850.1"/>
    <property type="molecule type" value="Genomic_DNA"/>
</dbReference>
<feature type="transmembrane region" description="Helical" evidence="1">
    <location>
        <begin position="12"/>
        <end position="32"/>
    </location>
</feature>
<dbReference type="AlphaFoldDB" id="A0A2T5M8J3"/>
<dbReference type="VEuPathDB" id="FungiDB:P175DRAFT_053188"/>
<keyword evidence="1" id="KW-0472">Membrane</keyword>
<evidence type="ECO:0000313" key="3">
    <source>
        <dbReference type="Proteomes" id="UP000244073"/>
    </source>
</evidence>
<gene>
    <name evidence="2" type="ORF">P175DRAFT_053188</name>
</gene>
<keyword evidence="1" id="KW-1133">Transmembrane helix</keyword>
<protein>
    <submittedName>
        <fullName evidence="2">Uncharacterized protein</fullName>
    </submittedName>
</protein>
<evidence type="ECO:0000256" key="1">
    <source>
        <dbReference type="SAM" id="Phobius"/>
    </source>
</evidence>
<organism evidence="2 3">
    <name type="scientific">Aspergillus ochraceoroseus IBT 24754</name>
    <dbReference type="NCBI Taxonomy" id="1392256"/>
    <lineage>
        <taxon>Eukaryota</taxon>
        <taxon>Fungi</taxon>
        <taxon>Dikarya</taxon>
        <taxon>Ascomycota</taxon>
        <taxon>Pezizomycotina</taxon>
        <taxon>Eurotiomycetes</taxon>
        <taxon>Eurotiomycetidae</taxon>
        <taxon>Eurotiales</taxon>
        <taxon>Aspergillaceae</taxon>
        <taxon>Aspergillus</taxon>
        <taxon>Aspergillus subgen. Nidulantes</taxon>
    </lineage>
</organism>
<name>A0A2T5M8J3_9EURO</name>
<comment type="caution">
    <text evidence="2">The sequence shown here is derived from an EMBL/GenBank/DDBJ whole genome shotgun (WGS) entry which is preliminary data.</text>
</comment>
<proteinExistence type="predicted"/>